<organism evidence="3">
    <name type="scientific">marine sediment metagenome</name>
    <dbReference type="NCBI Taxonomy" id="412755"/>
    <lineage>
        <taxon>unclassified sequences</taxon>
        <taxon>metagenomes</taxon>
        <taxon>ecological metagenomes</taxon>
    </lineage>
</organism>
<evidence type="ECO:0000256" key="1">
    <source>
        <dbReference type="SAM" id="MobiDB-lite"/>
    </source>
</evidence>
<dbReference type="InterPro" id="IPR009683">
    <property type="entry name" value="Extensin-like_C"/>
</dbReference>
<comment type="caution">
    <text evidence="3">The sequence shown here is derived from an EMBL/GenBank/DDBJ whole genome shotgun (WGS) entry which is preliminary data.</text>
</comment>
<reference evidence="3" key="1">
    <citation type="journal article" date="2015" name="Nature">
        <title>Complex archaea that bridge the gap between prokaryotes and eukaryotes.</title>
        <authorList>
            <person name="Spang A."/>
            <person name="Saw J.H."/>
            <person name="Jorgensen S.L."/>
            <person name="Zaremba-Niedzwiedzka K."/>
            <person name="Martijn J."/>
            <person name="Lind A.E."/>
            <person name="van Eijk R."/>
            <person name="Schleper C."/>
            <person name="Guy L."/>
            <person name="Ettema T.J."/>
        </authorList>
    </citation>
    <scope>NUCLEOTIDE SEQUENCE</scope>
</reference>
<protein>
    <recommendedName>
        <fullName evidence="2">Extensin-like C-terminal domain-containing protein</fullName>
    </recommendedName>
</protein>
<feature type="region of interest" description="Disordered" evidence="1">
    <location>
        <begin position="92"/>
        <end position="150"/>
    </location>
</feature>
<dbReference type="EMBL" id="LAZR01000200">
    <property type="protein sequence ID" value="KKN82496.1"/>
    <property type="molecule type" value="Genomic_DNA"/>
</dbReference>
<evidence type="ECO:0000313" key="3">
    <source>
        <dbReference type="EMBL" id="KKN82496.1"/>
    </source>
</evidence>
<sequence length="393" mass="41485">MVLRKSGWRRVALAAVCFTAASLSSGALAQSGNGSMIWGGRLPAAGEGYTPSVGGVGRPDTEIYQPQQPMPPATAAAKAPVDETALLDDLLGRSPPRATGGGAAIAPATPQTSAAPTYPAALPPLDAPTEVDADPARFGATEPIDDPWQGLKRVTPGAIPPPQTASRAAPSPQLVPHRGVVAALGGQPQPARRPDAVPGRGRLEQETPSGYTALPRSEAMCRKALRQMGVKFVDVAQVGKGKGCGISYPVKVLEIAKGVRMQPAATLNCPAAARISKWVEDEVKPAARWRLWTRPTAVLNASSYRCSRIAGSRTISEHASGNALDVRGFKFADGSTFDVEKKGFFSFRQKGFQKSVRQSGCRYFGTVLGPGYNRAHADHLHLDAKNRRRGVCK</sequence>
<accession>A0A0F9W9W5</accession>
<dbReference type="AlphaFoldDB" id="A0A0F9W9W5"/>
<gene>
    <name evidence="3" type="ORF">LCGC14_0309180</name>
</gene>
<proteinExistence type="predicted"/>
<feature type="region of interest" description="Disordered" evidence="1">
    <location>
        <begin position="184"/>
        <end position="209"/>
    </location>
</feature>
<name>A0A0F9W9W5_9ZZZZ</name>
<evidence type="ECO:0000259" key="2">
    <source>
        <dbReference type="Pfam" id="PF06904"/>
    </source>
</evidence>
<feature type="compositionally biased region" description="Low complexity" evidence="1">
    <location>
        <begin position="104"/>
        <end position="120"/>
    </location>
</feature>
<dbReference type="Pfam" id="PF06904">
    <property type="entry name" value="Extensin-like_C"/>
    <property type="match status" value="1"/>
</dbReference>
<feature type="domain" description="Extensin-like C-terminal" evidence="2">
    <location>
        <begin position="220"/>
        <end position="392"/>
    </location>
</feature>